<feature type="region of interest" description="Disordered" evidence="1">
    <location>
        <begin position="1"/>
        <end position="89"/>
    </location>
</feature>
<name>X6N2W9_RETFI</name>
<proteinExistence type="predicted"/>
<dbReference type="AlphaFoldDB" id="X6N2W9"/>
<feature type="compositionally biased region" description="Basic and acidic residues" evidence="1">
    <location>
        <begin position="13"/>
        <end position="22"/>
    </location>
</feature>
<comment type="caution">
    <text evidence="2">The sequence shown here is derived from an EMBL/GenBank/DDBJ whole genome shotgun (WGS) entry which is preliminary data.</text>
</comment>
<evidence type="ECO:0000313" key="2">
    <source>
        <dbReference type="EMBL" id="ETO20391.1"/>
    </source>
</evidence>
<feature type="non-terminal residue" evidence="2">
    <location>
        <position position="175"/>
    </location>
</feature>
<evidence type="ECO:0000256" key="1">
    <source>
        <dbReference type="SAM" id="MobiDB-lite"/>
    </source>
</evidence>
<protein>
    <submittedName>
        <fullName evidence="2">Uncharacterized protein</fullName>
    </submittedName>
</protein>
<evidence type="ECO:0000313" key="3">
    <source>
        <dbReference type="Proteomes" id="UP000023152"/>
    </source>
</evidence>
<sequence>MDSENEDNPLLNDDGKTKENAKDTVIQIDQSKRSPSPTPSNVSFASDEIAAHLQGVDSDDENGHEEETSAKSQQEQSKEELSPEVAYGSTNTRFKLASSAVTEVVAGEAIEGESEEDQKRGGLKSTNQKQNENDEIEYNFPEVSQETWSHMARNTFICWGKLMVGTDISFFFFTN</sequence>
<feature type="region of interest" description="Disordered" evidence="1">
    <location>
        <begin position="107"/>
        <end position="133"/>
    </location>
</feature>
<accession>X6N2W9</accession>
<feature type="compositionally biased region" description="Polar residues" evidence="1">
    <location>
        <begin position="27"/>
        <end position="44"/>
    </location>
</feature>
<dbReference type="EMBL" id="ASPP01012650">
    <property type="protein sequence ID" value="ETO20391.1"/>
    <property type="molecule type" value="Genomic_DNA"/>
</dbReference>
<organism evidence="2 3">
    <name type="scientific">Reticulomyxa filosa</name>
    <dbReference type="NCBI Taxonomy" id="46433"/>
    <lineage>
        <taxon>Eukaryota</taxon>
        <taxon>Sar</taxon>
        <taxon>Rhizaria</taxon>
        <taxon>Retaria</taxon>
        <taxon>Foraminifera</taxon>
        <taxon>Monothalamids</taxon>
        <taxon>Reticulomyxidae</taxon>
        <taxon>Reticulomyxa</taxon>
    </lineage>
</organism>
<reference evidence="2 3" key="1">
    <citation type="journal article" date="2013" name="Curr. Biol.">
        <title>The Genome of the Foraminiferan Reticulomyxa filosa.</title>
        <authorList>
            <person name="Glockner G."/>
            <person name="Hulsmann N."/>
            <person name="Schleicher M."/>
            <person name="Noegel A.A."/>
            <person name="Eichinger L."/>
            <person name="Gallinger C."/>
            <person name="Pawlowski J."/>
            <person name="Sierra R."/>
            <person name="Euteneuer U."/>
            <person name="Pillet L."/>
            <person name="Moustafa A."/>
            <person name="Platzer M."/>
            <person name="Groth M."/>
            <person name="Szafranski K."/>
            <person name="Schliwa M."/>
        </authorList>
    </citation>
    <scope>NUCLEOTIDE SEQUENCE [LARGE SCALE GENOMIC DNA]</scope>
</reference>
<dbReference type="Proteomes" id="UP000023152">
    <property type="component" value="Unassembled WGS sequence"/>
</dbReference>
<gene>
    <name evidence="2" type="ORF">RFI_16826</name>
</gene>
<keyword evidence="3" id="KW-1185">Reference proteome</keyword>